<dbReference type="GO" id="GO:0006816">
    <property type="term" value="P:calcium ion transport"/>
    <property type="evidence" value="ECO:0007669"/>
    <property type="project" value="TreeGrafter"/>
</dbReference>
<feature type="domain" description="PKD" evidence="7">
    <location>
        <begin position="955"/>
        <end position="1042"/>
    </location>
</feature>
<feature type="domain" description="PKD" evidence="7">
    <location>
        <begin position="824"/>
        <end position="871"/>
    </location>
</feature>
<evidence type="ECO:0000256" key="3">
    <source>
        <dbReference type="ARBA" id="ARBA00022737"/>
    </source>
</evidence>
<keyword evidence="9" id="KW-1185">Reference proteome</keyword>
<dbReference type="InterPro" id="IPR013783">
    <property type="entry name" value="Ig-like_fold"/>
</dbReference>
<keyword evidence="5 6" id="KW-0472">Membrane</keyword>
<dbReference type="RefSeq" id="WP_091869105.1">
    <property type="nucleotide sequence ID" value="NZ_FNAO01000006.1"/>
</dbReference>
<evidence type="ECO:0000256" key="6">
    <source>
        <dbReference type="SAM" id="Phobius"/>
    </source>
</evidence>
<protein>
    <submittedName>
        <fullName evidence="8">PKD repeat-containing protein</fullName>
    </submittedName>
</protein>
<dbReference type="Proteomes" id="UP000199109">
    <property type="component" value="Unassembled WGS sequence"/>
</dbReference>
<dbReference type="AlphaFoldDB" id="A0A1G7E6U7"/>
<evidence type="ECO:0000256" key="4">
    <source>
        <dbReference type="ARBA" id="ARBA00022989"/>
    </source>
</evidence>
<dbReference type="PROSITE" id="PS50093">
    <property type="entry name" value="PKD"/>
    <property type="match status" value="6"/>
</dbReference>
<dbReference type="CDD" id="cd00146">
    <property type="entry name" value="PKD"/>
    <property type="match status" value="6"/>
</dbReference>
<dbReference type="SUPFAM" id="SSF52540">
    <property type="entry name" value="P-loop containing nucleoside triphosphate hydrolases"/>
    <property type="match status" value="1"/>
</dbReference>
<dbReference type="GO" id="GO:0005886">
    <property type="term" value="C:plasma membrane"/>
    <property type="evidence" value="ECO:0007669"/>
    <property type="project" value="TreeGrafter"/>
</dbReference>
<name>A0A1G7E6U7_9FLAO</name>
<dbReference type="PANTHER" id="PTHR46730:SF1">
    <property type="entry name" value="PLAT DOMAIN-CONTAINING PROTEIN"/>
    <property type="match status" value="1"/>
</dbReference>
<dbReference type="Gene3D" id="2.60.40.10">
    <property type="entry name" value="Immunoglobulins"/>
    <property type="match status" value="6"/>
</dbReference>
<keyword evidence="2 6" id="KW-0812">Transmembrane</keyword>
<gene>
    <name evidence="8" type="ORF">SAMN05421636_10650</name>
</gene>
<organism evidence="8 9">
    <name type="scientific">Pricia antarctica</name>
    <dbReference type="NCBI Taxonomy" id="641691"/>
    <lineage>
        <taxon>Bacteria</taxon>
        <taxon>Pseudomonadati</taxon>
        <taxon>Bacteroidota</taxon>
        <taxon>Flavobacteriia</taxon>
        <taxon>Flavobacteriales</taxon>
        <taxon>Flavobacteriaceae</taxon>
        <taxon>Pricia</taxon>
    </lineage>
</organism>
<dbReference type="Pfam" id="PF20703">
    <property type="entry name" value="nSTAND1"/>
    <property type="match status" value="1"/>
</dbReference>
<dbReference type="GO" id="GO:0005261">
    <property type="term" value="F:monoatomic cation channel activity"/>
    <property type="evidence" value="ECO:0007669"/>
    <property type="project" value="TreeGrafter"/>
</dbReference>
<proteinExistence type="predicted"/>
<comment type="subcellular location">
    <subcellularLocation>
        <location evidence="1">Membrane</location>
        <topology evidence="1">Multi-pass membrane protein</topology>
    </subcellularLocation>
</comment>
<evidence type="ECO:0000313" key="8">
    <source>
        <dbReference type="EMBL" id="SDE59329.1"/>
    </source>
</evidence>
<dbReference type="STRING" id="641691.SAMN05421636_10650"/>
<dbReference type="EMBL" id="FNAO01000006">
    <property type="protein sequence ID" value="SDE59329.1"/>
    <property type="molecule type" value="Genomic_DNA"/>
</dbReference>
<reference evidence="8 9" key="1">
    <citation type="submission" date="2016-10" db="EMBL/GenBank/DDBJ databases">
        <authorList>
            <person name="de Groot N.N."/>
        </authorList>
    </citation>
    <scope>NUCLEOTIDE SEQUENCE [LARGE SCALE GENOMIC DNA]</scope>
    <source>
        <strain evidence="8 9">DSM 23421</strain>
    </source>
</reference>
<dbReference type="Gene3D" id="3.40.50.300">
    <property type="entry name" value="P-loop containing nucleotide triphosphate hydrolases"/>
    <property type="match status" value="1"/>
</dbReference>
<dbReference type="InterPro" id="IPR000601">
    <property type="entry name" value="PKD_dom"/>
</dbReference>
<dbReference type="InterPro" id="IPR049052">
    <property type="entry name" value="nSTAND1"/>
</dbReference>
<feature type="domain" description="PKD" evidence="7">
    <location>
        <begin position="726"/>
        <end position="777"/>
    </location>
</feature>
<evidence type="ECO:0000256" key="2">
    <source>
        <dbReference type="ARBA" id="ARBA00022692"/>
    </source>
</evidence>
<dbReference type="PANTHER" id="PTHR46730">
    <property type="entry name" value="POLYCYSTIN-1"/>
    <property type="match status" value="1"/>
</dbReference>
<evidence type="ECO:0000256" key="5">
    <source>
        <dbReference type="ARBA" id="ARBA00023136"/>
    </source>
</evidence>
<feature type="domain" description="PKD" evidence="7">
    <location>
        <begin position="616"/>
        <end position="682"/>
    </location>
</feature>
<dbReference type="InterPro" id="IPR027417">
    <property type="entry name" value="P-loop_NTPase"/>
</dbReference>
<evidence type="ECO:0000256" key="1">
    <source>
        <dbReference type="ARBA" id="ARBA00004141"/>
    </source>
</evidence>
<dbReference type="Pfam" id="PF18911">
    <property type="entry name" value="PKD_4"/>
    <property type="match status" value="6"/>
</dbReference>
<evidence type="ECO:0000313" key="9">
    <source>
        <dbReference type="Proteomes" id="UP000199109"/>
    </source>
</evidence>
<sequence length="1252" mass="141836">MQNRSRYPGTRPFREEDRHLFFGRDHDKKKLSDLIDLENLVVLFGKSGYGKSSLLNAGVIPYLRHNKHHFPIKIRFMPPDVDSNGAVAKPLEILENHLVTQIGIIKKDLERQNGKSCFLTEKMDVPNQLPNNLTATLWYYIKFIQLTQEITEATTLVFYQFEELFRYYDDAEVDRFGLTMAALLHSNPPDELLGLISQNLNSFTEGELDQLYEPLNLKVVFSVASDHLSLLDKLKRSLPQIFKYSYELKALTELQAQKALEEPAKKDGKFSSPKFTYTDEAIKEILSYLKGKNKEGIELENEDIETFQLQLIGQHAEENIVSKKRNTESNAKLKAKLGKQNVTQYASKFEYTLKDLGDPSNILKKFYKKVIDNLDLFKRKKAKNLIEKGLIIKGNRVALSGSQIKRRYNVYEDTLGKLEDEHLLRSEFKLKEGVSTQSFEISHFNLVKPIQDSVERRKRKRLWILIFILLFLLLITGLLGLWAFFRTPPSSNNDNGFDKLREKENVVVKEEEVSNGLIINAIGTATVLPTRGPAPLDVDFIFTRVDTIGDVHILSYYWDFYNDSTTISNNKSSVRHTYKTPGKYTARLIVTTNDSVHRIRTEEVKIKVDSAISPIVKVTISASPDSGKAPLKVNFKGSLSSPNSALVANRYLWEFNDGDTSTVKNPVHTFRNKGIYNVRLTLWDTRRDVYSDNLIIKVGKDPPSGIAPIAKIKVLGILGIDETTFKVDFDGSGSTDDVAIVKYLWEFNDGGTSPNVSPFHTFEPNRDYDVRLKVWDSDSLTGEVNEIVKIPDLRRPKVVITPSDTIGIAPFKVDFVASNTFTEYIWNFPDSTSSTLANTTHVFDSIGTYNVRLTVIDSNGREATAITTVTVAPQPVISVSDTLGRIPFKVDFEVSNAIRQYKWIFPDGTSSDLARPTHIFDSVGIHDVLLTAKNLQGLTVRDTVQIRVLPDKSPIATIKTKVISNDSMPLTVEFDGTGSTDDGTIVSYDWNFGDGHVSKGPILSHTFDAEGIYNVKLTVKDDIKQSDDTLTSIKVNSPPQGLPCGGSMTWMERFICTQNNKLPLKRNGKDGWKNWRIPPDSLNLVGILIPDSINASKSIKDLQVALLFFFAKEVLNQERKVYKFQIWLNANQSHTMLQTQRFNINNRIKQSDEISQAQSDAIIQAKIDSVFEYANTVQKYIGPGNLITKYKESTKKVLARLFEQKTIKKEGDILKNKRISTFYTLFDFADFGTAPQEEIKTFLKELEPEEDK</sequence>
<dbReference type="SMART" id="SM00089">
    <property type="entry name" value="PKD"/>
    <property type="match status" value="6"/>
</dbReference>
<feature type="domain" description="PKD" evidence="7">
    <location>
        <begin position="555"/>
        <end position="613"/>
    </location>
</feature>
<accession>A0A1G7E6U7</accession>
<dbReference type="SUPFAM" id="SSF49299">
    <property type="entry name" value="PKD domain"/>
    <property type="match status" value="6"/>
</dbReference>
<keyword evidence="3" id="KW-0677">Repeat</keyword>
<keyword evidence="4 6" id="KW-1133">Transmembrane helix</keyword>
<dbReference type="InterPro" id="IPR022409">
    <property type="entry name" value="PKD/Chitinase_dom"/>
</dbReference>
<feature type="transmembrane region" description="Helical" evidence="6">
    <location>
        <begin position="462"/>
        <end position="485"/>
    </location>
</feature>
<dbReference type="OrthoDB" id="7794186at2"/>
<feature type="domain" description="PKD" evidence="7">
    <location>
        <begin position="901"/>
        <end position="948"/>
    </location>
</feature>
<dbReference type="InterPro" id="IPR035986">
    <property type="entry name" value="PKD_dom_sf"/>
</dbReference>
<evidence type="ECO:0000259" key="7">
    <source>
        <dbReference type="PROSITE" id="PS50093"/>
    </source>
</evidence>